<evidence type="ECO:0000256" key="5">
    <source>
        <dbReference type="ARBA" id="ARBA00023242"/>
    </source>
</evidence>
<evidence type="ECO:0000256" key="3">
    <source>
        <dbReference type="ARBA" id="ARBA00022490"/>
    </source>
</evidence>
<protein>
    <recommendedName>
        <fullName evidence="2 6">COP9 signalosome complex subunit 6</fullName>
    </recommendedName>
</protein>
<dbReference type="Proteomes" id="UP000292052">
    <property type="component" value="Unassembled WGS sequence"/>
</dbReference>
<dbReference type="PANTHER" id="PTHR10540:SF8">
    <property type="entry name" value="COP9 SIGNALOSOME COMPLEX SUBUNIT 6"/>
    <property type="match status" value="1"/>
</dbReference>
<keyword evidence="5 6" id="KW-0539">Nucleus</keyword>
<dbReference type="AlphaFoldDB" id="A0A482W2Z2"/>
<dbReference type="InterPro" id="IPR024969">
    <property type="entry name" value="EIF3F/CSN6-like_C"/>
</dbReference>
<dbReference type="GO" id="GO:0008180">
    <property type="term" value="C:COP9 signalosome"/>
    <property type="evidence" value="ECO:0007669"/>
    <property type="project" value="UniProtKB-UniRule"/>
</dbReference>
<name>A0A482W2Z2_ASBVE</name>
<dbReference type="Pfam" id="PF01398">
    <property type="entry name" value="JAB"/>
    <property type="match status" value="1"/>
</dbReference>
<evidence type="ECO:0000259" key="7">
    <source>
        <dbReference type="PROSITE" id="PS50249"/>
    </source>
</evidence>
<proteinExistence type="inferred from homology"/>
<gene>
    <name evidence="8" type="ORF">BDFB_005529</name>
</gene>
<reference evidence="8 9" key="1">
    <citation type="submission" date="2017-03" db="EMBL/GenBank/DDBJ databases">
        <title>Genome of the blue death feigning beetle - Asbolus verrucosus.</title>
        <authorList>
            <person name="Rider S.D."/>
        </authorList>
    </citation>
    <scope>NUCLEOTIDE SEQUENCE [LARGE SCALE GENOMIC DNA]</scope>
    <source>
        <strain evidence="8">Butters</strain>
        <tissue evidence="8">Head and leg muscle</tissue>
    </source>
</reference>
<organism evidence="8 9">
    <name type="scientific">Asbolus verrucosus</name>
    <name type="common">Desert ironclad beetle</name>
    <dbReference type="NCBI Taxonomy" id="1661398"/>
    <lineage>
        <taxon>Eukaryota</taxon>
        <taxon>Metazoa</taxon>
        <taxon>Ecdysozoa</taxon>
        <taxon>Arthropoda</taxon>
        <taxon>Hexapoda</taxon>
        <taxon>Insecta</taxon>
        <taxon>Pterygota</taxon>
        <taxon>Neoptera</taxon>
        <taxon>Endopterygota</taxon>
        <taxon>Coleoptera</taxon>
        <taxon>Polyphaga</taxon>
        <taxon>Cucujiformia</taxon>
        <taxon>Tenebrionidae</taxon>
        <taxon>Pimeliinae</taxon>
        <taxon>Asbolus</taxon>
    </lineage>
</organism>
<dbReference type="GO" id="GO:0008237">
    <property type="term" value="F:metallopeptidase activity"/>
    <property type="evidence" value="ECO:0007669"/>
    <property type="project" value="InterPro"/>
</dbReference>
<dbReference type="SMART" id="SM00232">
    <property type="entry name" value="JAB_MPN"/>
    <property type="match status" value="1"/>
</dbReference>
<comment type="function">
    <text evidence="6">Component of the COP9 signalosome complex (CSN), a complex involved in various cellular and developmental processes.</text>
</comment>
<keyword evidence="4 6" id="KW-0736">Signalosome</keyword>
<feature type="domain" description="MPN" evidence="7">
    <location>
        <begin position="42"/>
        <end position="176"/>
    </location>
</feature>
<dbReference type="FunFam" id="3.40.140.10:FF:000017">
    <property type="entry name" value="COP9 signalosome complex subunit 6"/>
    <property type="match status" value="1"/>
</dbReference>
<comment type="similarity">
    <text evidence="1 6">Belongs to the peptidase M67A family. CSN6 subfamily.</text>
</comment>
<dbReference type="CDD" id="cd08063">
    <property type="entry name" value="MPN_CSN6"/>
    <property type="match status" value="1"/>
</dbReference>
<evidence type="ECO:0000256" key="4">
    <source>
        <dbReference type="ARBA" id="ARBA00022790"/>
    </source>
</evidence>
<keyword evidence="3 6" id="KW-0963">Cytoplasm</keyword>
<sequence>MASKEAMEVDYDIVPSADVVKNPSDESEKSVMAPGAVGSVTCSLHPLVIMNVSEHWTREKAQEGSVQQVIGALIGKQKGRNIEIMNSFELVFSMIGGDVIIDRDYYNMKEEQFKQVFSDMDFIGWYTTGDVPSSTDIKVHKQICDINESPILLKLNPYDKNIDHLPVALYESVIDLVGGEATMLFVNLTYTLATEEAERIGVDHVARMSSTDSGESSLVAEHLTAQHSAIKMLHSRVRLVLEYMKAVQSGQLPTNHEILRDAYSLCHRLPVIQSSRFRQDFYNQCNDVGLMTYLGTLTKGCNDLNQFVNKFNILYDRQGLGRRMRGIFF</sequence>
<comment type="subcellular location">
    <subcellularLocation>
        <location evidence="6">Cytoplasm</location>
    </subcellularLocation>
    <subcellularLocation>
        <location evidence="6">Nucleus</location>
    </subcellularLocation>
</comment>
<evidence type="ECO:0000256" key="1">
    <source>
        <dbReference type="ARBA" id="ARBA00010893"/>
    </source>
</evidence>
<dbReference type="EMBL" id="QDEB01037087">
    <property type="protein sequence ID" value="RZC39143.1"/>
    <property type="molecule type" value="Genomic_DNA"/>
</dbReference>
<dbReference type="PROSITE" id="PS50249">
    <property type="entry name" value="MPN"/>
    <property type="match status" value="1"/>
</dbReference>
<dbReference type="STRING" id="1661398.A0A482W2Z2"/>
<dbReference type="Gene3D" id="3.40.140.10">
    <property type="entry name" value="Cytidine Deaminase, domain 2"/>
    <property type="match status" value="1"/>
</dbReference>
<accession>A0A482W2Z2</accession>
<dbReference type="InterPro" id="IPR037518">
    <property type="entry name" value="MPN"/>
</dbReference>
<evidence type="ECO:0000256" key="2">
    <source>
        <dbReference type="ARBA" id="ARBA00014871"/>
    </source>
</evidence>
<evidence type="ECO:0000313" key="8">
    <source>
        <dbReference type="EMBL" id="RZC39143.1"/>
    </source>
</evidence>
<dbReference type="GO" id="GO:0005737">
    <property type="term" value="C:cytoplasm"/>
    <property type="evidence" value="ECO:0007669"/>
    <property type="project" value="UniProtKB-SubCell"/>
</dbReference>
<comment type="caution">
    <text evidence="8">The sequence shown here is derived from an EMBL/GenBank/DDBJ whole genome shotgun (WGS) entry which is preliminary data.</text>
</comment>
<evidence type="ECO:0000256" key="6">
    <source>
        <dbReference type="RuleBase" id="RU367006"/>
    </source>
</evidence>
<dbReference type="GO" id="GO:0000338">
    <property type="term" value="P:protein deneddylation"/>
    <property type="evidence" value="ECO:0007669"/>
    <property type="project" value="InterPro"/>
</dbReference>
<evidence type="ECO:0000313" key="9">
    <source>
        <dbReference type="Proteomes" id="UP000292052"/>
    </source>
</evidence>
<dbReference type="Pfam" id="PF13012">
    <property type="entry name" value="MitMem_reg"/>
    <property type="match status" value="1"/>
</dbReference>
<dbReference type="PANTHER" id="PTHR10540">
    <property type="entry name" value="EUKARYOTIC TRANSLATION INITIATION FACTOR 3 SUBUNIT F-RELATED"/>
    <property type="match status" value="1"/>
</dbReference>
<dbReference type="InterPro" id="IPR033859">
    <property type="entry name" value="MPN_CSN6"/>
</dbReference>
<dbReference type="InterPro" id="IPR000555">
    <property type="entry name" value="JAMM/MPN+_dom"/>
</dbReference>
<dbReference type="OrthoDB" id="1378at2759"/>
<keyword evidence="9" id="KW-1185">Reference proteome</keyword>